<gene>
    <name evidence="2" type="ORF">HZH66_010014</name>
</gene>
<dbReference type="EMBL" id="JACSEA010000011">
    <property type="protein sequence ID" value="KAF7388877.1"/>
    <property type="molecule type" value="Genomic_DNA"/>
</dbReference>
<evidence type="ECO:0000256" key="1">
    <source>
        <dbReference type="SAM" id="MobiDB-lite"/>
    </source>
</evidence>
<sequence>MGDGVDVGGSGRGGGGGDGDGVERVVVGNAQAVSLGHLLEDAYTKPRPSKEFRNKGERRALLSGLVMSDVLGWEKEMEKVKCVRTRKKGVRRGDVSGLGLGLGLDADAERFVVYVGSQTETQMKGGKEEDKQWYGGESKNG</sequence>
<evidence type="ECO:0000313" key="2">
    <source>
        <dbReference type="EMBL" id="KAF7388877.1"/>
    </source>
</evidence>
<feature type="region of interest" description="Disordered" evidence="1">
    <location>
        <begin position="120"/>
        <end position="141"/>
    </location>
</feature>
<keyword evidence="3" id="KW-1185">Reference proteome</keyword>
<proteinExistence type="predicted"/>
<accession>A0A834MXM0</accession>
<comment type="caution">
    <text evidence="2">The sequence shown here is derived from an EMBL/GenBank/DDBJ whole genome shotgun (WGS) entry which is preliminary data.</text>
</comment>
<protein>
    <submittedName>
        <fullName evidence="2">Uncharacterized protein</fullName>
    </submittedName>
</protein>
<reference evidence="2" key="1">
    <citation type="journal article" date="2020" name="G3 (Bethesda)">
        <title>High-Quality Assemblies for Three Invasive Social Wasps from the &lt;i&gt;Vespula&lt;/i&gt; Genus.</title>
        <authorList>
            <person name="Harrop T.W.R."/>
            <person name="Guhlin J."/>
            <person name="McLaughlin G.M."/>
            <person name="Permina E."/>
            <person name="Stockwell P."/>
            <person name="Gilligan J."/>
            <person name="Le Lec M.F."/>
            <person name="Gruber M.A.M."/>
            <person name="Quinn O."/>
            <person name="Lovegrove M."/>
            <person name="Duncan E.J."/>
            <person name="Remnant E.J."/>
            <person name="Van Eeckhoven J."/>
            <person name="Graham B."/>
            <person name="Knapp R.A."/>
            <person name="Langford K.W."/>
            <person name="Kronenberg Z."/>
            <person name="Press M.O."/>
            <person name="Eacker S.M."/>
            <person name="Wilson-Rankin E.E."/>
            <person name="Purcell J."/>
            <person name="Lester P.J."/>
            <person name="Dearden P.K."/>
        </authorList>
    </citation>
    <scope>NUCLEOTIDE SEQUENCE</scope>
    <source>
        <strain evidence="2">Marl-1</strain>
    </source>
</reference>
<organism evidence="2 3">
    <name type="scientific">Vespula vulgaris</name>
    <name type="common">Yellow jacket</name>
    <name type="synonym">Wasp</name>
    <dbReference type="NCBI Taxonomy" id="7454"/>
    <lineage>
        <taxon>Eukaryota</taxon>
        <taxon>Metazoa</taxon>
        <taxon>Ecdysozoa</taxon>
        <taxon>Arthropoda</taxon>
        <taxon>Hexapoda</taxon>
        <taxon>Insecta</taxon>
        <taxon>Pterygota</taxon>
        <taxon>Neoptera</taxon>
        <taxon>Endopterygota</taxon>
        <taxon>Hymenoptera</taxon>
        <taxon>Apocrita</taxon>
        <taxon>Aculeata</taxon>
        <taxon>Vespoidea</taxon>
        <taxon>Vespidae</taxon>
        <taxon>Vespinae</taxon>
        <taxon>Vespula</taxon>
    </lineage>
</organism>
<evidence type="ECO:0000313" key="3">
    <source>
        <dbReference type="Proteomes" id="UP000614350"/>
    </source>
</evidence>
<dbReference type="Proteomes" id="UP000614350">
    <property type="component" value="Unassembled WGS sequence"/>
</dbReference>
<feature type="compositionally biased region" description="Gly residues" evidence="1">
    <location>
        <begin position="1"/>
        <end position="19"/>
    </location>
</feature>
<name>A0A834MXM0_VESVU</name>
<dbReference type="AlphaFoldDB" id="A0A834MXM0"/>
<feature type="region of interest" description="Disordered" evidence="1">
    <location>
        <begin position="1"/>
        <end position="23"/>
    </location>
</feature>